<organism evidence="2 3">
    <name type="scientific">Lacinutrix gracilariae</name>
    <dbReference type="NCBI Taxonomy" id="1747198"/>
    <lineage>
        <taxon>Bacteria</taxon>
        <taxon>Pseudomonadati</taxon>
        <taxon>Bacteroidota</taxon>
        <taxon>Flavobacteriia</taxon>
        <taxon>Flavobacteriales</taxon>
        <taxon>Flavobacteriaceae</taxon>
        <taxon>Lacinutrix</taxon>
    </lineage>
</organism>
<evidence type="ECO:0000313" key="3">
    <source>
        <dbReference type="Proteomes" id="UP001597467"/>
    </source>
</evidence>
<feature type="chain" id="PRO_5045537114" description="YD repeat-containing protein" evidence="1">
    <location>
        <begin position="21"/>
        <end position="236"/>
    </location>
</feature>
<proteinExistence type="predicted"/>
<feature type="signal peptide" evidence="1">
    <location>
        <begin position="1"/>
        <end position="20"/>
    </location>
</feature>
<dbReference type="Proteomes" id="UP001597467">
    <property type="component" value="Unassembled WGS sequence"/>
</dbReference>
<keyword evidence="1" id="KW-0732">Signal</keyword>
<dbReference type="EMBL" id="JBHULM010000007">
    <property type="protein sequence ID" value="MFD2541617.1"/>
    <property type="molecule type" value="Genomic_DNA"/>
</dbReference>
<comment type="caution">
    <text evidence="2">The sequence shown here is derived from an EMBL/GenBank/DDBJ whole genome shotgun (WGS) entry which is preliminary data.</text>
</comment>
<accession>A0ABW5K1U4</accession>
<evidence type="ECO:0000256" key="1">
    <source>
        <dbReference type="SAM" id="SignalP"/>
    </source>
</evidence>
<gene>
    <name evidence="2" type="ORF">ACFSSB_04735</name>
</gene>
<name>A0ABW5K1U4_9FLAO</name>
<evidence type="ECO:0008006" key="4">
    <source>
        <dbReference type="Google" id="ProtNLM"/>
    </source>
</evidence>
<sequence>MKKLVLLCTGVLMTLTSVTAAEKITATQKQGEDLINSRYSFIQPIQFIERGVEFLIFPDGSFDFNTHLEDTQGDSYYKTTSTRTSARTNTRTRTVNTTFGAPGTRVTYTASSTPTEGVIITHDSNGKVRRIGNVFVNYNREGQVKRLGSVYINYNRYGMLDQVGGLQIHYDRYANVIAITGQVNYSNQGYNVFISDYDVHNNWDNDHNNYNNDDYYYYKKNGKTVKQPKLKKIKRS</sequence>
<keyword evidence="3" id="KW-1185">Reference proteome</keyword>
<protein>
    <recommendedName>
        <fullName evidence="4">YD repeat-containing protein</fullName>
    </recommendedName>
</protein>
<dbReference type="RefSeq" id="WP_379901516.1">
    <property type="nucleotide sequence ID" value="NZ_JBHULM010000007.1"/>
</dbReference>
<evidence type="ECO:0000313" key="2">
    <source>
        <dbReference type="EMBL" id="MFD2541617.1"/>
    </source>
</evidence>
<reference evidence="3" key="1">
    <citation type="journal article" date="2019" name="Int. J. Syst. Evol. Microbiol.">
        <title>The Global Catalogue of Microorganisms (GCM) 10K type strain sequencing project: providing services to taxonomists for standard genome sequencing and annotation.</title>
        <authorList>
            <consortium name="The Broad Institute Genomics Platform"/>
            <consortium name="The Broad Institute Genome Sequencing Center for Infectious Disease"/>
            <person name="Wu L."/>
            <person name="Ma J."/>
        </authorList>
    </citation>
    <scope>NUCLEOTIDE SEQUENCE [LARGE SCALE GENOMIC DNA]</scope>
    <source>
        <strain evidence="3">KCTC 42808</strain>
    </source>
</reference>